<dbReference type="OrthoDB" id="8193306at2759"/>
<proteinExistence type="predicted"/>
<evidence type="ECO:0000313" key="2">
    <source>
        <dbReference type="EMBL" id="GBP70311.1"/>
    </source>
</evidence>
<feature type="region of interest" description="Disordered" evidence="1">
    <location>
        <begin position="103"/>
        <end position="131"/>
    </location>
</feature>
<evidence type="ECO:0000313" key="3">
    <source>
        <dbReference type="Proteomes" id="UP000299102"/>
    </source>
</evidence>
<reference evidence="2 3" key="1">
    <citation type="journal article" date="2019" name="Commun. Biol.">
        <title>The bagworm genome reveals a unique fibroin gene that provides high tensile strength.</title>
        <authorList>
            <person name="Kono N."/>
            <person name="Nakamura H."/>
            <person name="Ohtoshi R."/>
            <person name="Tomita M."/>
            <person name="Numata K."/>
            <person name="Arakawa K."/>
        </authorList>
    </citation>
    <scope>NUCLEOTIDE SEQUENCE [LARGE SCALE GENOMIC DNA]</scope>
</reference>
<accession>A0A4C1Y256</accession>
<evidence type="ECO:0000256" key="1">
    <source>
        <dbReference type="SAM" id="MobiDB-lite"/>
    </source>
</evidence>
<organism evidence="2 3">
    <name type="scientific">Eumeta variegata</name>
    <name type="common">Bagworm moth</name>
    <name type="synonym">Eumeta japonica</name>
    <dbReference type="NCBI Taxonomy" id="151549"/>
    <lineage>
        <taxon>Eukaryota</taxon>
        <taxon>Metazoa</taxon>
        <taxon>Ecdysozoa</taxon>
        <taxon>Arthropoda</taxon>
        <taxon>Hexapoda</taxon>
        <taxon>Insecta</taxon>
        <taxon>Pterygota</taxon>
        <taxon>Neoptera</taxon>
        <taxon>Endopterygota</taxon>
        <taxon>Lepidoptera</taxon>
        <taxon>Glossata</taxon>
        <taxon>Ditrysia</taxon>
        <taxon>Tineoidea</taxon>
        <taxon>Psychidae</taxon>
        <taxon>Oiketicinae</taxon>
        <taxon>Eumeta</taxon>
    </lineage>
</organism>
<dbReference type="EMBL" id="BGZK01001069">
    <property type="protein sequence ID" value="GBP70311.1"/>
    <property type="molecule type" value="Genomic_DNA"/>
</dbReference>
<comment type="caution">
    <text evidence="2">The sequence shown here is derived from an EMBL/GenBank/DDBJ whole genome shotgun (WGS) entry which is preliminary data.</text>
</comment>
<sequence length="338" mass="38653">MIVLKAEVFNDGRDTGENIATKLETMLSSWGIPKENVLCIVRDGGTNMKKDSGCTSVVRIVTRNSLFDKMKNEYLRNLEEKLCFLRDHLFTQDNFTESTFEIPVTTTNRQGRPRKSFGESSERSKRRKTEEIRSNVEDGVIVHAVQVELRKSGKSDSRVLQDITSSPTRATKYKRAFDTSNLIQEAKKKCYPPPETSTVTSTCAETQLQPLIDITVKRLSEFLEVLLTIKEQERKTLKLICKWGCDGSQQAQYKQKLDNEDDSDANIFHSCFVPVRLTCGTDNQKVLWENPTPSSARFCRPIRFRFVKERTDITNEEINYVKNSIDNLVATKVDIEGE</sequence>
<dbReference type="AlphaFoldDB" id="A0A4C1Y256"/>
<keyword evidence="3" id="KW-1185">Reference proteome</keyword>
<gene>
    <name evidence="2" type="ORF">EVAR_52330_1</name>
</gene>
<name>A0A4C1Y256_EUMVA</name>
<feature type="compositionally biased region" description="Basic and acidic residues" evidence="1">
    <location>
        <begin position="116"/>
        <end position="131"/>
    </location>
</feature>
<dbReference type="Proteomes" id="UP000299102">
    <property type="component" value="Unassembled WGS sequence"/>
</dbReference>
<protein>
    <submittedName>
        <fullName evidence="2">Uncharacterized protein</fullName>
    </submittedName>
</protein>